<evidence type="ECO:0000256" key="4">
    <source>
        <dbReference type="PROSITE-ProRule" id="PRU00266"/>
    </source>
</evidence>
<evidence type="ECO:0000259" key="6">
    <source>
        <dbReference type="PROSITE" id="PS50137"/>
    </source>
</evidence>
<feature type="compositionally biased region" description="Polar residues" evidence="5">
    <location>
        <begin position="375"/>
        <end position="388"/>
    </location>
</feature>
<keyword evidence="1" id="KW-0677">Repeat</keyword>
<dbReference type="AlphaFoldDB" id="A0A835KS95"/>
<evidence type="ECO:0000256" key="3">
    <source>
        <dbReference type="ARBA" id="ARBA00037597"/>
    </source>
</evidence>
<gene>
    <name evidence="7" type="ORF">HU200_007689</name>
</gene>
<dbReference type="OrthoDB" id="5988181at2759"/>
<comment type="caution">
    <text evidence="7">The sequence shown here is derived from an EMBL/GenBank/DDBJ whole genome shotgun (WGS) entry which is preliminary data.</text>
</comment>
<dbReference type="EMBL" id="JACEFO010000520">
    <property type="protein sequence ID" value="KAF8766185.1"/>
    <property type="molecule type" value="Genomic_DNA"/>
</dbReference>
<protein>
    <recommendedName>
        <fullName evidence="6">DRBM domain-containing protein</fullName>
    </recommendedName>
</protein>
<feature type="region of interest" description="Disordered" evidence="5">
    <location>
        <begin position="455"/>
        <end position="477"/>
    </location>
</feature>
<evidence type="ECO:0000256" key="1">
    <source>
        <dbReference type="ARBA" id="ARBA00022737"/>
    </source>
</evidence>
<proteinExistence type="predicted"/>
<dbReference type="SMART" id="SM00358">
    <property type="entry name" value="DSRM"/>
    <property type="match status" value="3"/>
</dbReference>
<dbReference type="PANTHER" id="PTHR46031:SF36">
    <property type="entry name" value="DOUBLE-STRANDED RNA-BINDING PROTEIN 1"/>
    <property type="match status" value="1"/>
</dbReference>
<dbReference type="GO" id="GO:0003723">
    <property type="term" value="F:RNA binding"/>
    <property type="evidence" value="ECO:0007669"/>
    <property type="project" value="UniProtKB-UniRule"/>
</dbReference>
<feature type="domain" description="DRBM" evidence="6">
    <location>
        <begin position="94"/>
        <end position="163"/>
    </location>
</feature>
<organism evidence="7 8">
    <name type="scientific">Digitaria exilis</name>
    <dbReference type="NCBI Taxonomy" id="1010633"/>
    <lineage>
        <taxon>Eukaryota</taxon>
        <taxon>Viridiplantae</taxon>
        <taxon>Streptophyta</taxon>
        <taxon>Embryophyta</taxon>
        <taxon>Tracheophyta</taxon>
        <taxon>Spermatophyta</taxon>
        <taxon>Magnoliopsida</taxon>
        <taxon>Liliopsida</taxon>
        <taxon>Poales</taxon>
        <taxon>Poaceae</taxon>
        <taxon>PACMAD clade</taxon>
        <taxon>Panicoideae</taxon>
        <taxon>Panicodae</taxon>
        <taxon>Paniceae</taxon>
        <taxon>Anthephorinae</taxon>
        <taxon>Digitaria</taxon>
    </lineage>
</organism>
<dbReference type="SUPFAM" id="SSF54768">
    <property type="entry name" value="dsRNA-binding domain-like"/>
    <property type="match status" value="3"/>
</dbReference>
<feature type="domain" description="DRBM" evidence="6">
    <location>
        <begin position="177"/>
        <end position="245"/>
    </location>
</feature>
<evidence type="ECO:0000313" key="8">
    <source>
        <dbReference type="Proteomes" id="UP000636709"/>
    </source>
</evidence>
<reference evidence="7" key="1">
    <citation type="submission" date="2020-07" db="EMBL/GenBank/DDBJ databases">
        <title>Genome sequence and genetic diversity analysis of an under-domesticated orphan crop, white fonio (Digitaria exilis).</title>
        <authorList>
            <person name="Bennetzen J.L."/>
            <person name="Chen S."/>
            <person name="Ma X."/>
            <person name="Wang X."/>
            <person name="Yssel A.E.J."/>
            <person name="Chaluvadi S.R."/>
            <person name="Johnson M."/>
            <person name="Gangashetty P."/>
            <person name="Hamidou F."/>
            <person name="Sanogo M.D."/>
            <person name="Zwaenepoel A."/>
            <person name="Wallace J."/>
            <person name="Van De Peer Y."/>
            <person name="Van Deynze A."/>
        </authorList>
    </citation>
    <scope>NUCLEOTIDE SEQUENCE</scope>
    <source>
        <tissue evidence="7">Leaves</tissue>
    </source>
</reference>
<feature type="region of interest" description="Disordered" evidence="5">
    <location>
        <begin position="334"/>
        <end position="392"/>
    </location>
</feature>
<dbReference type="Proteomes" id="UP000636709">
    <property type="component" value="Unassembled WGS sequence"/>
</dbReference>
<evidence type="ECO:0000256" key="5">
    <source>
        <dbReference type="SAM" id="MobiDB-lite"/>
    </source>
</evidence>
<accession>A0A835KS95</accession>
<dbReference type="InterPro" id="IPR014720">
    <property type="entry name" value="dsRBD_dom"/>
</dbReference>
<keyword evidence="2 4" id="KW-0694">RNA-binding</keyword>
<dbReference type="PANTHER" id="PTHR46031">
    <property type="match status" value="1"/>
</dbReference>
<dbReference type="PROSITE" id="PS50137">
    <property type="entry name" value="DS_RBD"/>
    <property type="match status" value="3"/>
</dbReference>
<evidence type="ECO:0000313" key="7">
    <source>
        <dbReference type="EMBL" id="KAF8766185.1"/>
    </source>
</evidence>
<feature type="domain" description="DRBM" evidence="6">
    <location>
        <begin position="1"/>
        <end position="71"/>
    </location>
</feature>
<evidence type="ECO:0000256" key="2">
    <source>
        <dbReference type="ARBA" id="ARBA00022884"/>
    </source>
</evidence>
<comment type="function">
    <text evidence="3">Binds double-stranded RNA.</text>
</comment>
<name>A0A835KS95_9POAL</name>
<keyword evidence="8" id="KW-1185">Reference proteome</keyword>
<sequence>MYKSRLHELCQQRRWSPPVYQHTREGPDHVPLFRATVVVQDEKFSSPDEGARSAKEALNLAAMAAFERLTALLAAAPDPVPVAPAPPPPETQLPYKTRLQIYAQKRGKHLPMYCPIHGGSRHAPLFKSEVTIDGQTFESPEYCRTLKEAETAAARVALMSLPLEAWPPQQSQVPSVSYKNLLQELLQKEGVPLPVYATTLEVSNHSGAFVSTVEIQGTTFQGEPGNTKKQAEVNVAKVAFQHFKGRDKGSAFSAVYGGSSMQQGTENLFSGQKIKIIEPEYSVPIVSMTKHSKDNGLFAGLISSVTLFMFCSCAVNHDARSAGSTNLLPVAATRQSPDKIGQSSKFEVNRLSIPEPSTEVEVMDSSPEVDKPSLSEPSTNTEVINSSPEVDKLPLPLQEQSMDVKGTDSSIKVDRLPLPEPSTEVEMTYSSLQVDESSIPELSSYTEVIVSSPEVDNLPRPEQSMGVKDTNSSLKVDKLPLPEPSTEIQVAHSSLHVDEPSIPERSTKVEVMDTSLKAGEPPIPKATSEVKAMDSSLEHTSTLDGHSPPIAPARASTSNLTVPTTTMPVSSGRCGCYMLTNRIQVYPRHSDMAIPEGTTMLPISDDAWVAVSLPYSNNSEGNLNSSM</sequence>
<dbReference type="Pfam" id="PF00035">
    <property type="entry name" value="dsrm"/>
    <property type="match status" value="3"/>
</dbReference>
<dbReference type="Gene3D" id="3.30.160.20">
    <property type="match status" value="3"/>
</dbReference>